<dbReference type="PANTHER" id="PTHR33332">
    <property type="entry name" value="REVERSE TRANSCRIPTASE DOMAIN-CONTAINING PROTEIN"/>
    <property type="match status" value="1"/>
</dbReference>
<evidence type="ECO:0000313" key="1">
    <source>
        <dbReference type="EMBL" id="TRZ21714.1"/>
    </source>
</evidence>
<protein>
    <submittedName>
        <fullName evidence="1">Uncharacterized protein</fullName>
    </submittedName>
</protein>
<gene>
    <name evidence="1" type="ORF">HGM15179_005383</name>
</gene>
<reference evidence="1" key="1">
    <citation type="submission" date="2019-04" db="EMBL/GenBank/DDBJ databases">
        <title>Genome assembly of Zosterops borbonicus 15179.</title>
        <authorList>
            <person name="Leroy T."/>
            <person name="Anselmetti Y."/>
            <person name="Tilak M.-K."/>
            <person name="Nabholz B."/>
        </authorList>
    </citation>
    <scope>NUCLEOTIDE SEQUENCE</scope>
    <source>
        <strain evidence="1">HGM_15179</strain>
        <tissue evidence="1">Muscle</tissue>
    </source>
</reference>
<organism evidence="1 2">
    <name type="scientific">Zosterops borbonicus</name>
    <dbReference type="NCBI Taxonomy" id="364589"/>
    <lineage>
        <taxon>Eukaryota</taxon>
        <taxon>Metazoa</taxon>
        <taxon>Chordata</taxon>
        <taxon>Craniata</taxon>
        <taxon>Vertebrata</taxon>
        <taxon>Euteleostomi</taxon>
        <taxon>Archelosauria</taxon>
        <taxon>Archosauria</taxon>
        <taxon>Dinosauria</taxon>
        <taxon>Saurischia</taxon>
        <taxon>Theropoda</taxon>
        <taxon>Coelurosauria</taxon>
        <taxon>Aves</taxon>
        <taxon>Neognathae</taxon>
        <taxon>Neoaves</taxon>
        <taxon>Telluraves</taxon>
        <taxon>Australaves</taxon>
        <taxon>Passeriformes</taxon>
        <taxon>Sylvioidea</taxon>
        <taxon>Zosteropidae</taxon>
        <taxon>Zosterops</taxon>
    </lineage>
</organism>
<accession>A0A8K1GQ39</accession>
<comment type="caution">
    <text evidence="1">The sequence shown here is derived from an EMBL/GenBank/DDBJ whole genome shotgun (WGS) entry which is preliminary data.</text>
</comment>
<keyword evidence="2" id="KW-1185">Reference proteome</keyword>
<dbReference type="OrthoDB" id="6145148at2759"/>
<dbReference type="EMBL" id="SWJQ01000115">
    <property type="protein sequence ID" value="TRZ21714.1"/>
    <property type="molecule type" value="Genomic_DNA"/>
</dbReference>
<name>A0A8K1GQ39_9PASS</name>
<dbReference type="AlphaFoldDB" id="A0A8K1GQ39"/>
<evidence type="ECO:0000313" key="2">
    <source>
        <dbReference type="Proteomes" id="UP000796761"/>
    </source>
</evidence>
<proteinExistence type="predicted"/>
<dbReference type="Proteomes" id="UP000796761">
    <property type="component" value="Unassembled WGS sequence"/>
</dbReference>
<sequence length="155" mass="16788">MLADVVAKSLSMILEKSWKSSEVPGNWSRGNTVLVFKMGEPGNYCPVSLASLPGKIMEQILLEAKAHGGRGGDLRQSAWLHEGQILPDPPSGLLNGLIASVEKRMVTDIIYLDFCKASDVVLNNILLSKAERSVFMGKVLDKKVVGWSHPEGSGQ</sequence>